<feature type="region of interest" description="Disordered" evidence="1">
    <location>
        <begin position="142"/>
        <end position="210"/>
    </location>
</feature>
<feature type="compositionally biased region" description="Polar residues" evidence="1">
    <location>
        <begin position="19"/>
        <end position="37"/>
    </location>
</feature>
<dbReference type="OrthoDB" id="2442602at2759"/>
<protein>
    <submittedName>
        <fullName evidence="2">Uncharacterized protein</fullName>
    </submittedName>
</protein>
<feature type="compositionally biased region" description="Basic and acidic residues" evidence="1">
    <location>
        <begin position="38"/>
        <end position="48"/>
    </location>
</feature>
<evidence type="ECO:0000256" key="1">
    <source>
        <dbReference type="SAM" id="MobiDB-lite"/>
    </source>
</evidence>
<dbReference type="EMBL" id="VDMD01000033">
    <property type="protein sequence ID" value="TRM58790.1"/>
    <property type="molecule type" value="Genomic_DNA"/>
</dbReference>
<dbReference type="AlphaFoldDB" id="A0A550C1X4"/>
<reference evidence="2 3" key="1">
    <citation type="journal article" date="2019" name="New Phytol.">
        <title>Comparative genomics reveals unique wood-decay strategies and fruiting body development in the Schizophyllaceae.</title>
        <authorList>
            <person name="Almasi E."/>
            <person name="Sahu N."/>
            <person name="Krizsan K."/>
            <person name="Balint B."/>
            <person name="Kovacs G.M."/>
            <person name="Kiss B."/>
            <person name="Cseklye J."/>
            <person name="Drula E."/>
            <person name="Henrissat B."/>
            <person name="Nagy I."/>
            <person name="Chovatia M."/>
            <person name="Adam C."/>
            <person name="LaButti K."/>
            <person name="Lipzen A."/>
            <person name="Riley R."/>
            <person name="Grigoriev I.V."/>
            <person name="Nagy L.G."/>
        </authorList>
    </citation>
    <scope>NUCLEOTIDE SEQUENCE [LARGE SCALE GENOMIC DNA]</scope>
    <source>
        <strain evidence="2 3">NL-1724</strain>
    </source>
</reference>
<sequence length="210" mass="22873">MASSTASMANEPQLGPAQMSRQASWDPQPQGGSSNGERSSRFSNDADRPSNGAERSVSSSYRSAEADRRLDAESSSMELDHDLLQAENEDYVALRERYEELQAKNAEYLRDLELASRRIDALRDEMDLLLDAMQLVLPSQSSLMRSFPSSPPVGRRPPDQPNSDGGFPVIPAPYQIGAGSDTNQNGAHRMTPPMVISIPAAPQETPNGRA</sequence>
<accession>A0A550C1X4</accession>
<proteinExistence type="predicted"/>
<dbReference type="STRING" id="97359.A0A550C1X4"/>
<evidence type="ECO:0000313" key="2">
    <source>
        <dbReference type="EMBL" id="TRM58790.1"/>
    </source>
</evidence>
<gene>
    <name evidence="2" type="ORF">BD626DRAFT_510561</name>
</gene>
<dbReference type="Proteomes" id="UP000320762">
    <property type="component" value="Unassembled WGS sequence"/>
</dbReference>
<keyword evidence="3" id="KW-1185">Reference proteome</keyword>
<name>A0A550C1X4_9AGAR</name>
<organism evidence="2 3">
    <name type="scientific">Schizophyllum amplum</name>
    <dbReference type="NCBI Taxonomy" id="97359"/>
    <lineage>
        <taxon>Eukaryota</taxon>
        <taxon>Fungi</taxon>
        <taxon>Dikarya</taxon>
        <taxon>Basidiomycota</taxon>
        <taxon>Agaricomycotina</taxon>
        <taxon>Agaricomycetes</taxon>
        <taxon>Agaricomycetidae</taxon>
        <taxon>Agaricales</taxon>
        <taxon>Schizophyllaceae</taxon>
        <taxon>Schizophyllum</taxon>
    </lineage>
</organism>
<feature type="region of interest" description="Disordered" evidence="1">
    <location>
        <begin position="1"/>
        <end position="83"/>
    </location>
</feature>
<comment type="caution">
    <text evidence="2">The sequence shown here is derived from an EMBL/GenBank/DDBJ whole genome shotgun (WGS) entry which is preliminary data.</text>
</comment>
<feature type="compositionally biased region" description="Basic and acidic residues" evidence="1">
    <location>
        <begin position="64"/>
        <end position="83"/>
    </location>
</feature>
<feature type="compositionally biased region" description="Polar residues" evidence="1">
    <location>
        <begin position="1"/>
        <end position="10"/>
    </location>
</feature>
<evidence type="ECO:0000313" key="3">
    <source>
        <dbReference type="Proteomes" id="UP000320762"/>
    </source>
</evidence>